<dbReference type="RefSeq" id="WP_206940013.1">
    <property type="nucleotide sequence ID" value="NZ_JAFLNF010000003.1"/>
</dbReference>
<sequence>MPDYFTVEREFEGFLEDRKSRFYAFLMPLPDFGRRMEELRAEHRKANHLVNAFRKLHDDGRVEEIGKDDGEPSGTSGMPTLKVLQGPALVNVGVIVVRYFGGTKLGGGGLARAYSGAAADAIQKAELVAFERRAEAKVSATFSQTADLERQVGLAPVDIVDRVFDAGGVTLMLEGPEEALDALCRDWPSRH</sequence>
<dbReference type="InterPro" id="IPR001498">
    <property type="entry name" value="Impact_N"/>
</dbReference>
<feature type="domain" description="Impact N-terminal" evidence="2">
    <location>
        <begin position="18"/>
        <end position="122"/>
    </location>
</feature>
<dbReference type="Proteomes" id="UP000664779">
    <property type="component" value="Unassembled WGS sequence"/>
</dbReference>
<evidence type="ECO:0000313" key="4">
    <source>
        <dbReference type="Proteomes" id="UP000664779"/>
    </source>
</evidence>
<dbReference type="InterPro" id="IPR020568">
    <property type="entry name" value="Ribosomal_Su5_D2-typ_SF"/>
</dbReference>
<dbReference type="GO" id="GO:0005737">
    <property type="term" value="C:cytoplasm"/>
    <property type="evidence" value="ECO:0007669"/>
    <property type="project" value="TreeGrafter"/>
</dbReference>
<dbReference type="AlphaFoldDB" id="A0A939J6T2"/>
<dbReference type="PANTHER" id="PTHR16301:SF20">
    <property type="entry name" value="IMPACT FAMILY MEMBER YIGZ"/>
    <property type="match status" value="1"/>
</dbReference>
<organism evidence="3 4">
    <name type="scientific">Roseibium limicola</name>
    <dbReference type="NCBI Taxonomy" id="2816037"/>
    <lineage>
        <taxon>Bacteria</taxon>
        <taxon>Pseudomonadati</taxon>
        <taxon>Pseudomonadota</taxon>
        <taxon>Alphaproteobacteria</taxon>
        <taxon>Hyphomicrobiales</taxon>
        <taxon>Stappiaceae</taxon>
        <taxon>Roseibium</taxon>
    </lineage>
</organism>
<comment type="caution">
    <text evidence="3">The sequence shown here is derived from an EMBL/GenBank/DDBJ whole genome shotgun (WGS) entry which is preliminary data.</text>
</comment>
<dbReference type="InterPro" id="IPR023582">
    <property type="entry name" value="Impact"/>
</dbReference>
<dbReference type="PANTHER" id="PTHR16301">
    <property type="entry name" value="IMPACT-RELATED"/>
    <property type="match status" value="1"/>
</dbReference>
<dbReference type="SUPFAM" id="SSF54211">
    <property type="entry name" value="Ribosomal protein S5 domain 2-like"/>
    <property type="match status" value="1"/>
</dbReference>
<comment type="similarity">
    <text evidence="1">Belongs to the IMPACT family.</text>
</comment>
<dbReference type="GO" id="GO:0006446">
    <property type="term" value="P:regulation of translational initiation"/>
    <property type="evidence" value="ECO:0007669"/>
    <property type="project" value="TreeGrafter"/>
</dbReference>
<reference evidence="3" key="1">
    <citation type="submission" date="2021-03" db="EMBL/GenBank/DDBJ databases">
        <title>Roseibium sp. CAU 1637 isolated from Incheon.</title>
        <authorList>
            <person name="Kim W."/>
        </authorList>
    </citation>
    <scope>NUCLEOTIDE SEQUENCE</scope>
    <source>
        <strain evidence="3">CAU 1637</strain>
    </source>
</reference>
<evidence type="ECO:0000259" key="2">
    <source>
        <dbReference type="Pfam" id="PF01205"/>
    </source>
</evidence>
<dbReference type="InterPro" id="IPR036956">
    <property type="entry name" value="Impact_N_sf"/>
</dbReference>
<accession>A0A939J6T2</accession>
<evidence type="ECO:0000256" key="1">
    <source>
        <dbReference type="ARBA" id="ARBA00007665"/>
    </source>
</evidence>
<dbReference type="Gene3D" id="3.30.230.30">
    <property type="entry name" value="Impact, N-terminal domain"/>
    <property type="match status" value="1"/>
</dbReference>
<keyword evidence="4" id="KW-1185">Reference proteome</keyword>
<dbReference type="Pfam" id="PF01205">
    <property type="entry name" value="Impact_N"/>
    <property type="match status" value="1"/>
</dbReference>
<gene>
    <name evidence="3" type="ORF">J0X15_09440</name>
</gene>
<dbReference type="EMBL" id="JAFLNF010000003">
    <property type="protein sequence ID" value="MBO0345442.1"/>
    <property type="molecule type" value="Genomic_DNA"/>
</dbReference>
<evidence type="ECO:0000313" key="3">
    <source>
        <dbReference type="EMBL" id="MBO0345442.1"/>
    </source>
</evidence>
<proteinExistence type="inferred from homology"/>
<protein>
    <submittedName>
        <fullName evidence="3">YigZ family protein</fullName>
    </submittedName>
</protein>
<name>A0A939J6T2_9HYPH</name>